<dbReference type="RefSeq" id="WP_089359350.1">
    <property type="nucleotide sequence ID" value="NZ_FZOG01000002.1"/>
</dbReference>
<keyword evidence="2" id="KW-1185">Reference proteome</keyword>
<evidence type="ECO:0000313" key="2">
    <source>
        <dbReference type="Proteomes" id="UP000242915"/>
    </source>
</evidence>
<organism evidence="1 2">
    <name type="scientific">Pseudomonas segetis</name>
    <dbReference type="NCBI Taxonomy" id="298908"/>
    <lineage>
        <taxon>Bacteria</taxon>
        <taxon>Pseudomonadati</taxon>
        <taxon>Pseudomonadota</taxon>
        <taxon>Gammaproteobacteria</taxon>
        <taxon>Pseudomonadales</taxon>
        <taxon>Pseudomonadaceae</taxon>
        <taxon>Pseudomonas</taxon>
    </lineage>
</organism>
<protein>
    <submittedName>
        <fullName evidence="1">Uncharacterized protein</fullName>
    </submittedName>
</protein>
<gene>
    <name evidence="1" type="ORF">SAMN05216255_1555</name>
</gene>
<accession>A0A239C8C7</accession>
<dbReference type="Proteomes" id="UP000242915">
    <property type="component" value="Unassembled WGS sequence"/>
</dbReference>
<dbReference type="EMBL" id="FZOG01000002">
    <property type="protein sequence ID" value="SNS16189.1"/>
    <property type="molecule type" value="Genomic_DNA"/>
</dbReference>
<proteinExistence type="predicted"/>
<name>A0A239C8C7_9PSED</name>
<sequence>MDNYEITFIRDFRQYGRTVKASSFAEAESQCSEGEFVSGLVVHVSQADEQLVSDMRKRVGEAVPEAAHG</sequence>
<reference evidence="2" key="1">
    <citation type="submission" date="2017-06" db="EMBL/GenBank/DDBJ databases">
        <authorList>
            <person name="Varghese N."/>
            <person name="Submissions S."/>
        </authorList>
    </citation>
    <scope>NUCLEOTIDE SEQUENCE [LARGE SCALE GENOMIC DNA]</scope>
    <source>
        <strain evidence="2">CIP 108523</strain>
    </source>
</reference>
<evidence type="ECO:0000313" key="1">
    <source>
        <dbReference type="EMBL" id="SNS16189.1"/>
    </source>
</evidence>
<dbReference type="AlphaFoldDB" id="A0A239C8C7"/>